<dbReference type="Pfam" id="PF05139">
    <property type="entry name" value="Erythro_esteras"/>
    <property type="match status" value="1"/>
</dbReference>
<organism evidence="1 2">
    <name type="scientific">Cryobacterium cryoconiti</name>
    <dbReference type="NCBI Taxonomy" id="1259239"/>
    <lineage>
        <taxon>Bacteria</taxon>
        <taxon>Bacillati</taxon>
        <taxon>Actinomycetota</taxon>
        <taxon>Actinomycetes</taxon>
        <taxon>Micrococcales</taxon>
        <taxon>Microbacteriaceae</taxon>
        <taxon>Cryobacterium</taxon>
    </lineage>
</organism>
<evidence type="ECO:0000313" key="2">
    <source>
        <dbReference type="Proteomes" id="UP000297472"/>
    </source>
</evidence>
<dbReference type="RefSeq" id="WP_134424090.1">
    <property type="nucleotide sequence ID" value="NZ_SOHA01000015.1"/>
</dbReference>
<dbReference type="AlphaFoldDB" id="A0A4Y8JWI7"/>
<dbReference type="PANTHER" id="PTHR31299:SF0">
    <property type="entry name" value="ESTERASE, PUTATIVE (AFU_ORTHOLOGUE AFUA_1G05850)-RELATED"/>
    <property type="match status" value="1"/>
</dbReference>
<dbReference type="OrthoDB" id="9810066at2"/>
<dbReference type="Gene3D" id="1.20.1440.30">
    <property type="entry name" value="Biosynthetic Protein domain"/>
    <property type="match status" value="1"/>
</dbReference>
<dbReference type="PANTHER" id="PTHR31299">
    <property type="entry name" value="ESTERASE, PUTATIVE (AFU_ORTHOLOGUE AFUA_1G05850)-RELATED"/>
    <property type="match status" value="1"/>
</dbReference>
<dbReference type="InterPro" id="IPR052036">
    <property type="entry name" value="Hydrolase/PRTase-associated"/>
</dbReference>
<proteinExistence type="predicted"/>
<dbReference type="CDD" id="cd14728">
    <property type="entry name" value="Ere-like"/>
    <property type="match status" value="1"/>
</dbReference>
<dbReference type="GO" id="GO:0046677">
    <property type="term" value="P:response to antibiotic"/>
    <property type="evidence" value="ECO:0007669"/>
    <property type="project" value="InterPro"/>
</dbReference>
<dbReference type="PIRSF" id="PIRSF036794">
    <property type="entry name" value="UCP_erythr_ester"/>
    <property type="match status" value="1"/>
</dbReference>
<dbReference type="Gene3D" id="3.30.1870.10">
    <property type="entry name" value="EreA-like, domain 2"/>
    <property type="match status" value="1"/>
</dbReference>
<dbReference type="EMBL" id="SOHA01000015">
    <property type="protein sequence ID" value="TFD31464.1"/>
    <property type="molecule type" value="Genomic_DNA"/>
</dbReference>
<accession>A0A4Y8JWI7</accession>
<sequence>MNPARREVSVPEVLAQIQALALPLSGRDDLDAVVDQVGGARFVGIGEASHGTHEFYHWRGELSRRLIEEHGFTWIGVEGDWPDCWRINRWVRGHTEQHLDARGLLERFERWPTWMWANQDVAAFLDWLREHNLACPEDSRVGFYGLDVYSLWDSLRRIVVWLEANAPDALPDALRAWRCFVPYGEDPQRYAWNTRLVPETCETDVVALLMEVRRQVAKRTITDEDAFDAVQNASVATEAEHYYRIMVRGDQSSWNIRDEHMMATVDRVAAHLGSASKGLIWAHNTHIGDARATDMAHSGMINLGQLLRERHSDEGVALVGFAGHRGTVLAAAEWGVPEQVMVVPGAAGGSHEDLLHRALGRPALLVFGDDRTGPWLSGWRGHRAIGVLYLPRQEHGIYVPTRMGGRYDALLWFEETEALGPLHHEVRPADQEYETEPTGF</sequence>
<dbReference type="InterPro" id="IPR007815">
    <property type="entry name" value="Emycin_Estase"/>
</dbReference>
<dbReference type="InterPro" id="IPR014622">
    <property type="entry name" value="UCP036794_erythomycin"/>
</dbReference>
<dbReference type="Gene3D" id="3.40.1660.10">
    <property type="entry name" value="EreA-like (biosynthetic domain)"/>
    <property type="match status" value="1"/>
</dbReference>
<protein>
    <submittedName>
        <fullName evidence="1">Erythromycin esterase family protein</fullName>
    </submittedName>
</protein>
<reference evidence="1 2" key="1">
    <citation type="submission" date="2019-03" db="EMBL/GenBank/DDBJ databases">
        <title>Genomics of glacier-inhabiting Cryobacterium strains.</title>
        <authorList>
            <person name="Liu Q."/>
            <person name="Xin Y.-H."/>
        </authorList>
    </citation>
    <scope>NUCLEOTIDE SEQUENCE [LARGE SCALE GENOMIC DNA]</scope>
    <source>
        <strain evidence="1 2">TMT1-51</strain>
    </source>
</reference>
<dbReference type="SUPFAM" id="SSF159501">
    <property type="entry name" value="EreA/ChaN-like"/>
    <property type="match status" value="1"/>
</dbReference>
<comment type="caution">
    <text evidence="1">The sequence shown here is derived from an EMBL/GenBank/DDBJ whole genome shotgun (WGS) entry which is preliminary data.</text>
</comment>
<name>A0A4Y8JWI7_9MICO</name>
<keyword evidence="2" id="KW-1185">Reference proteome</keyword>
<evidence type="ECO:0000313" key="1">
    <source>
        <dbReference type="EMBL" id="TFD31464.1"/>
    </source>
</evidence>
<dbReference type="Proteomes" id="UP000297472">
    <property type="component" value="Unassembled WGS sequence"/>
</dbReference>
<gene>
    <name evidence="1" type="ORF">E3T49_06180</name>
</gene>